<dbReference type="RefSeq" id="WP_222206166.1">
    <property type="nucleotide sequence ID" value="NZ_CAJZAH010000001.1"/>
</dbReference>
<dbReference type="Proteomes" id="UP000721236">
    <property type="component" value="Unassembled WGS sequence"/>
</dbReference>
<dbReference type="PANTHER" id="PTHR44591:SF25">
    <property type="entry name" value="CHEMOTAXIS TWO-COMPONENT RESPONSE REGULATOR"/>
    <property type="match status" value="1"/>
</dbReference>
<dbReference type="InterPro" id="IPR050595">
    <property type="entry name" value="Bact_response_regulator"/>
</dbReference>
<name>A0ABM8WI50_9BURK</name>
<dbReference type="PROSITE" id="PS50110">
    <property type="entry name" value="RESPONSE_REGULATORY"/>
    <property type="match status" value="1"/>
</dbReference>
<comment type="caution">
    <text evidence="4">The sequence shown here is derived from an EMBL/GenBank/DDBJ whole genome shotgun (WGS) entry which is preliminary data.</text>
</comment>
<dbReference type="SMART" id="SM00448">
    <property type="entry name" value="REC"/>
    <property type="match status" value="1"/>
</dbReference>
<protein>
    <submittedName>
        <fullName evidence="4">Response regulator protein TmoT</fullName>
    </submittedName>
</protein>
<feature type="modified residue" description="4-aspartylphosphate" evidence="2">
    <location>
        <position position="61"/>
    </location>
</feature>
<evidence type="ECO:0000313" key="5">
    <source>
        <dbReference type="Proteomes" id="UP000721236"/>
    </source>
</evidence>
<dbReference type="InterPro" id="IPR001789">
    <property type="entry name" value="Sig_transdc_resp-reg_receiver"/>
</dbReference>
<keyword evidence="1 2" id="KW-0597">Phosphoprotein</keyword>
<proteinExistence type="predicted"/>
<gene>
    <name evidence="4" type="primary">tmoT_1</name>
    <name evidence="4" type="ORF">LMG21510_00549</name>
</gene>
<dbReference type="Pfam" id="PF00072">
    <property type="entry name" value="Response_reg"/>
    <property type="match status" value="1"/>
</dbReference>
<dbReference type="PANTHER" id="PTHR44591">
    <property type="entry name" value="STRESS RESPONSE REGULATOR PROTEIN 1"/>
    <property type="match status" value="1"/>
</dbReference>
<dbReference type="EMBL" id="CAJZAH010000001">
    <property type="protein sequence ID" value="CAG9166796.1"/>
    <property type="molecule type" value="Genomic_DNA"/>
</dbReference>
<feature type="domain" description="Response regulatory" evidence="3">
    <location>
        <begin position="11"/>
        <end position="121"/>
    </location>
</feature>
<keyword evidence="5" id="KW-1185">Reference proteome</keyword>
<accession>A0ABM8WI50</accession>
<dbReference type="InterPro" id="IPR011006">
    <property type="entry name" value="CheY-like_superfamily"/>
</dbReference>
<dbReference type="Gene3D" id="3.40.50.2300">
    <property type="match status" value="1"/>
</dbReference>
<evidence type="ECO:0000259" key="3">
    <source>
        <dbReference type="PROSITE" id="PS50110"/>
    </source>
</evidence>
<evidence type="ECO:0000313" key="4">
    <source>
        <dbReference type="EMBL" id="CAG9166796.1"/>
    </source>
</evidence>
<organism evidence="4 5">
    <name type="scientific">Cupriavidus respiraculi</name>
    <dbReference type="NCBI Taxonomy" id="195930"/>
    <lineage>
        <taxon>Bacteria</taxon>
        <taxon>Pseudomonadati</taxon>
        <taxon>Pseudomonadota</taxon>
        <taxon>Betaproteobacteria</taxon>
        <taxon>Burkholderiales</taxon>
        <taxon>Burkholderiaceae</taxon>
        <taxon>Cupriavidus</taxon>
    </lineage>
</organism>
<sequence>MSIFINMTSQLIAVVEDDVSLQRALQRLLQAAGYQARCFGSAEQLLAARGVAQRAGCLVVDVELPGLSGPACYASLREPRPPVVYITAYDSQAVRKLAPGTEVLLKPFGGDALLRVIERLLARGPPANG</sequence>
<reference evidence="4 5" key="1">
    <citation type="submission" date="2021-08" db="EMBL/GenBank/DDBJ databases">
        <authorList>
            <person name="Peeters C."/>
        </authorList>
    </citation>
    <scope>NUCLEOTIDE SEQUENCE [LARGE SCALE GENOMIC DNA]</scope>
    <source>
        <strain evidence="4 5">LMG 21510</strain>
    </source>
</reference>
<dbReference type="SUPFAM" id="SSF52172">
    <property type="entry name" value="CheY-like"/>
    <property type="match status" value="1"/>
</dbReference>
<evidence type="ECO:0000256" key="1">
    <source>
        <dbReference type="ARBA" id="ARBA00022553"/>
    </source>
</evidence>
<evidence type="ECO:0000256" key="2">
    <source>
        <dbReference type="PROSITE-ProRule" id="PRU00169"/>
    </source>
</evidence>